<evidence type="ECO:0000256" key="5">
    <source>
        <dbReference type="ARBA" id="ARBA00023125"/>
    </source>
</evidence>
<evidence type="ECO:0000256" key="6">
    <source>
        <dbReference type="ARBA" id="ARBA00023172"/>
    </source>
</evidence>
<accession>A0A8S5PXQ6</accession>
<sequence length="338" mass="38419">MATAKKLPSGSWRCLIYTGNDKNGKRQYKSFTADTKREAEYLATQYMISLEEHKKQKKSDSLFSDALSQYIESKTPVLSPSTIRGYRNIETILNREFASFCHTKISDLSSDDVQDVINSLTKSRAPKTVRNYHGLISAVLGDYINLDTSMPQSIEPDLYIPTDKDIKALVASVRDTELEVPVLLAAFCLMRRGEICGLSLRDIDGTTIHIHHSLVLGEDKAWHLKAPKTESSDRYITAPQFVVDRIAEIGHITSLNPHSITIMFQRVLDRNNIPHFRFHDLRHYSASIRHALGIPDAYIMADGGWSSDKVLKKVYRHAMSDRRKEMADKANQHFDSMF</sequence>
<keyword evidence="7" id="KW-0229">DNA integration</keyword>
<dbReference type="GO" id="GO:0003677">
    <property type="term" value="F:DNA binding"/>
    <property type="evidence" value="ECO:0007669"/>
    <property type="project" value="UniProtKB-UniRule"/>
</dbReference>
<protein>
    <recommendedName>
        <fullName evidence="2">Integrase</fullName>
    </recommendedName>
</protein>
<dbReference type="PANTHER" id="PTHR30349">
    <property type="entry name" value="PHAGE INTEGRASE-RELATED"/>
    <property type="match status" value="1"/>
</dbReference>
<feature type="domain" description="Tyr recombinase" evidence="9">
    <location>
        <begin position="155"/>
        <end position="328"/>
    </location>
</feature>
<name>A0A8S5PXQ6_9CAUD</name>
<dbReference type="InterPro" id="IPR002104">
    <property type="entry name" value="Integrase_catalytic"/>
</dbReference>
<proteinExistence type="inferred from homology"/>
<dbReference type="InterPro" id="IPR010998">
    <property type="entry name" value="Integrase_recombinase_N"/>
</dbReference>
<evidence type="ECO:0000259" key="9">
    <source>
        <dbReference type="PROSITE" id="PS51898"/>
    </source>
</evidence>
<keyword evidence="3" id="KW-0808">Transferase</keyword>
<keyword evidence="5 8" id="KW-0238">DNA-binding</keyword>
<reference evidence="11" key="1">
    <citation type="journal article" date="2021" name="Proc. Natl. Acad. Sci. U.S.A.">
        <title>A Catalog of Tens of Thousands of Viruses from Human Metagenomes Reveals Hidden Associations with Chronic Diseases.</title>
        <authorList>
            <person name="Tisza M.J."/>
            <person name="Buck C.B."/>
        </authorList>
    </citation>
    <scope>NUCLEOTIDE SEQUENCE</scope>
    <source>
        <strain evidence="11">Ctq9w2</strain>
    </source>
</reference>
<evidence type="ECO:0000313" key="11">
    <source>
        <dbReference type="EMBL" id="DAE11291.1"/>
    </source>
</evidence>
<evidence type="ECO:0000256" key="4">
    <source>
        <dbReference type="ARBA" id="ARBA00022801"/>
    </source>
</evidence>
<dbReference type="GO" id="GO:0006310">
    <property type="term" value="P:DNA recombination"/>
    <property type="evidence" value="ECO:0007669"/>
    <property type="project" value="UniProtKB-KW"/>
</dbReference>
<dbReference type="GO" id="GO:0015074">
    <property type="term" value="P:DNA integration"/>
    <property type="evidence" value="ECO:0007669"/>
    <property type="project" value="InterPro"/>
</dbReference>
<organism evidence="11">
    <name type="scientific">Myoviridae sp. ctq9w2</name>
    <dbReference type="NCBI Taxonomy" id="2825177"/>
    <lineage>
        <taxon>Viruses</taxon>
        <taxon>Duplodnaviria</taxon>
        <taxon>Heunggongvirae</taxon>
        <taxon>Uroviricota</taxon>
        <taxon>Caudoviricetes</taxon>
    </lineage>
</organism>
<dbReference type="PANTHER" id="PTHR30349:SF91">
    <property type="entry name" value="INTA PROTEIN"/>
    <property type="match status" value="1"/>
</dbReference>
<feature type="domain" description="Core-binding (CB)" evidence="10">
    <location>
        <begin position="61"/>
        <end position="144"/>
    </location>
</feature>
<dbReference type="CDD" id="cd01189">
    <property type="entry name" value="INT_ICEBs1_C_like"/>
    <property type="match status" value="1"/>
</dbReference>
<dbReference type="PROSITE" id="PS51898">
    <property type="entry name" value="TYR_RECOMBINASE"/>
    <property type="match status" value="1"/>
</dbReference>
<evidence type="ECO:0000256" key="8">
    <source>
        <dbReference type="PROSITE-ProRule" id="PRU01248"/>
    </source>
</evidence>
<keyword evidence="4" id="KW-0378">Hydrolase</keyword>
<evidence type="ECO:0000256" key="3">
    <source>
        <dbReference type="ARBA" id="ARBA00022679"/>
    </source>
</evidence>
<dbReference type="GO" id="GO:0075713">
    <property type="term" value="P:establishment of integrated proviral latency"/>
    <property type="evidence" value="ECO:0007669"/>
    <property type="project" value="UniProtKB-KW"/>
</dbReference>
<evidence type="ECO:0000256" key="1">
    <source>
        <dbReference type="ARBA" id="ARBA00008857"/>
    </source>
</evidence>
<dbReference type="GO" id="GO:0016787">
    <property type="term" value="F:hydrolase activity"/>
    <property type="evidence" value="ECO:0007669"/>
    <property type="project" value="UniProtKB-KW"/>
</dbReference>
<dbReference type="InterPro" id="IPR044068">
    <property type="entry name" value="CB"/>
</dbReference>
<dbReference type="InterPro" id="IPR013762">
    <property type="entry name" value="Integrase-like_cat_sf"/>
</dbReference>
<evidence type="ECO:0000259" key="10">
    <source>
        <dbReference type="PROSITE" id="PS51900"/>
    </source>
</evidence>
<dbReference type="Gene3D" id="1.10.443.10">
    <property type="entry name" value="Intergrase catalytic core"/>
    <property type="match status" value="1"/>
</dbReference>
<dbReference type="SUPFAM" id="SSF56349">
    <property type="entry name" value="DNA breaking-rejoining enzymes"/>
    <property type="match status" value="1"/>
</dbReference>
<evidence type="ECO:0000256" key="7">
    <source>
        <dbReference type="ARBA" id="ARBA00023195"/>
    </source>
</evidence>
<dbReference type="Gene3D" id="1.10.150.130">
    <property type="match status" value="1"/>
</dbReference>
<dbReference type="EMBL" id="BK015530">
    <property type="protein sequence ID" value="DAE11291.1"/>
    <property type="molecule type" value="Genomic_DNA"/>
</dbReference>
<keyword evidence="7" id="KW-1179">Viral genome integration</keyword>
<evidence type="ECO:0000256" key="2">
    <source>
        <dbReference type="ARBA" id="ARBA00016082"/>
    </source>
</evidence>
<comment type="similarity">
    <text evidence="1">Belongs to the 'phage' integrase family.</text>
</comment>
<dbReference type="Pfam" id="PF00589">
    <property type="entry name" value="Phage_integrase"/>
    <property type="match status" value="1"/>
</dbReference>
<keyword evidence="7" id="KW-1160">Virus entry into host cell</keyword>
<dbReference type="GO" id="GO:0044826">
    <property type="term" value="P:viral genome integration into host DNA"/>
    <property type="evidence" value="ECO:0007669"/>
    <property type="project" value="UniProtKB-KW"/>
</dbReference>
<keyword evidence="6" id="KW-0233">DNA recombination</keyword>
<dbReference type="GO" id="GO:0016740">
    <property type="term" value="F:transferase activity"/>
    <property type="evidence" value="ECO:0007669"/>
    <property type="project" value="UniProtKB-KW"/>
</dbReference>
<dbReference type="PROSITE" id="PS51900">
    <property type="entry name" value="CB"/>
    <property type="match status" value="1"/>
</dbReference>
<dbReference type="InterPro" id="IPR011010">
    <property type="entry name" value="DNA_brk_join_enz"/>
</dbReference>
<dbReference type="InterPro" id="IPR050090">
    <property type="entry name" value="Tyrosine_recombinase_XerCD"/>
</dbReference>